<dbReference type="InterPro" id="IPR029056">
    <property type="entry name" value="Ribokinase-like"/>
</dbReference>
<proteinExistence type="predicted"/>
<organism evidence="4 5">
    <name type="scientific">Candidatus Roizmanbacteria bacterium CG_4_9_14_0_2_um_filter_35_15</name>
    <dbReference type="NCBI Taxonomy" id="1974836"/>
    <lineage>
        <taxon>Bacteria</taxon>
        <taxon>Candidatus Roizmaniibacteriota</taxon>
    </lineage>
</organism>
<dbReference type="Pfam" id="PF00294">
    <property type="entry name" value="PfkB"/>
    <property type="match status" value="1"/>
</dbReference>
<dbReference type="InterPro" id="IPR002173">
    <property type="entry name" value="Carboh/pur_kinase_PfkB_CS"/>
</dbReference>
<sequence length="175" mass="19675">MYDPGMALTWIKDKDLKKGVINTKYLVGNDYEIAMITKRLKKTVNELTSCGLKLITTLGEEGVKYEYKSKIINPKSQINPKFEIIKVPAYKVKKVVDPTGAGDAWRGGFIAGIVSGKSVIDSLKLGNVMASFAIEEYGTVNHKPTIKEINKRMKKLDTVPLSGRHLRFLNLRRFK</sequence>
<dbReference type="PANTHER" id="PTHR10584">
    <property type="entry name" value="SUGAR KINASE"/>
    <property type="match status" value="1"/>
</dbReference>
<dbReference type="AlphaFoldDB" id="A0A2M8F4I1"/>
<evidence type="ECO:0000313" key="4">
    <source>
        <dbReference type="EMBL" id="PJC34178.1"/>
    </source>
</evidence>
<evidence type="ECO:0000259" key="3">
    <source>
        <dbReference type="Pfam" id="PF00294"/>
    </source>
</evidence>
<keyword evidence="2" id="KW-0418">Kinase</keyword>
<dbReference type="InterPro" id="IPR011611">
    <property type="entry name" value="PfkB_dom"/>
</dbReference>
<dbReference type="Gene3D" id="3.40.1190.20">
    <property type="match status" value="1"/>
</dbReference>
<evidence type="ECO:0000313" key="5">
    <source>
        <dbReference type="Proteomes" id="UP000230580"/>
    </source>
</evidence>
<keyword evidence="1" id="KW-0808">Transferase</keyword>
<dbReference type="PROSITE" id="PS00584">
    <property type="entry name" value="PFKB_KINASES_2"/>
    <property type="match status" value="1"/>
</dbReference>
<evidence type="ECO:0000256" key="1">
    <source>
        <dbReference type="ARBA" id="ARBA00022679"/>
    </source>
</evidence>
<comment type="caution">
    <text evidence="4">The sequence shown here is derived from an EMBL/GenBank/DDBJ whole genome shotgun (WGS) entry which is preliminary data.</text>
</comment>
<feature type="domain" description="Carbohydrate kinase PfkB" evidence="3">
    <location>
        <begin position="13"/>
        <end position="145"/>
    </location>
</feature>
<protein>
    <recommendedName>
        <fullName evidence="3">Carbohydrate kinase PfkB domain-containing protein</fullName>
    </recommendedName>
</protein>
<dbReference type="EMBL" id="PFRZ01000011">
    <property type="protein sequence ID" value="PJC34178.1"/>
    <property type="molecule type" value="Genomic_DNA"/>
</dbReference>
<gene>
    <name evidence="4" type="ORF">CO048_01045</name>
</gene>
<name>A0A2M8F4I1_9BACT</name>
<dbReference type="SUPFAM" id="SSF53613">
    <property type="entry name" value="Ribokinase-like"/>
    <property type="match status" value="1"/>
</dbReference>
<accession>A0A2M8F4I1</accession>
<reference evidence="5" key="1">
    <citation type="submission" date="2017-09" db="EMBL/GenBank/DDBJ databases">
        <title>Depth-based differentiation of microbial function through sediment-hosted aquifers and enrichment of novel symbionts in the deep terrestrial subsurface.</title>
        <authorList>
            <person name="Probst A.J."/>
            <person name="Ladd B."/>
            <person name="Jarett J.K."/>
            <person name="Geller-Mcgrath D.E."/>
            <person name="Sieber C.M.K."/>
            <person name="Emerson J.B."/>
            <person name="Anantharaman K."/>
            <person name="Thomas B.C."/>
            <person name="Malmstrom R."/>
            <person name="Stieglmeier M."/>
            <person name="Klingl A."/>
            <person name="Woyke T."/>
            <person name="Ryan C.M."/>
            <person name="Banfield J.F."/>
        </authorList>
    </citation>
    <scope>NUCLEOTIDE SEQUENCE [LARGE SCALE GENOMIC DNA]</scope>
</reference>
<dbReference type="GO" id="GO:0016301">
    <property type="term" value="F:kinase activity"/>
    <property type="evidence" value="ECO:0007669"/>
    <property type="project" value="UniProtKB-KW"/>
</dbReference>
<dbReference type="PANTHER" id="PTHR10584:SF166">
    <property type="entry name" value="RIBOKINASE"/>
    <property type="match status" value="1"/>
</dbReference>
<dbReference type="Proteomes" id="UP000230580">
    <property type="component" value="Unassembled WGS sequence"/>
</dbReference>
<evidence type="ECO:0000256" key="2">
    <source>
        <dbReference type="ARBA" id="ARBA00022777"/>
    </source>
</evidence>